<feature type="domain" description="HTH cro/C1-type" evidence="4">
    <location>
        <begin position="25"/>
        <end position="82"/>
    </location>
</feature>
<dbReference type="InterPro" id="IPR015927">
    <property type="entry name" value="Peptidase_S24_S26A/B/C"/>
</dbReference>
<keyword evidence="1" id="KW-0805">Transcription regulation</keyword>
<dbReference type="Pfam" id="PF00717">
    <property type="entry name" value="Peptidase_S24"/>
    <property type="match status" value="1"/>
</dbReference>
<dbReference type="InterPro" id="IPR036286">
    <property type="entry name" value="LexA/Signal_pep-like_sf"/>
</dbReference>
<keyword evidence="3" id="KW-0804">Transcription</keyword>
<reference evidence="5 6" key="1">
    <citation type="submission" date="2020-08" db="EMBL/GenBank/DDBJ databases">
        <title>Above-ground endophytic microbial communities from plants in different locations in the United States.</title>
        <authorList>
            <person name="Frank C."/>
        </authorList>
    </citation>
    <scope>NUCLEOTIDE SEQUENCE [LARGE SCALE GENOMIC DNA]</scope>
    <source>
        <strain evidence="5 6">WP4_2_2</strain>
    </source>
</reference>
<sequence length="320" mass="35405">MLAQIYTFTYVQRMSKTSIFLVQNLQFLMEKRGLNPNSLSEKVGNKPPQATIFRILNGESLTPRDETVRPLADFFGVSLQDLRYTDLKERALAPKPATGADVARRIALVLNETGASDEDLAAAAKVPVETVREWLDGAVATIRLEHAAEIQEKFGYNAVWLVMGKGAKNSANIHPEDPFDPVPLPPGRRIPVVGTAQLGDDGHWAELDYPVGHGDGYLDFPSKDKDAYGVRCKGDSMMPRIKDGEFVVIEPNRKVDHGDEVLVKAKDGRVMVKIYLYAAQGRTHLMSVNTAHAPIAINSDQIERLHYVAAIVKPSMWLFG</sequence>
<protein>
    <submittedName>
        <fullName evidence="5">Phage repressor protein C with HTH and peptisase S24 domain</fullName>
    </submittedName>
</protein>
<organism evidence="5 6">
    <name type="scientific">Paraburkholderia bannensis</name>
    <dbReference type="NCBI Taxonomy" id="765414"/>
    <lineage>
        <taxon>Bacteria</taxon>
        <taxon>Pseudomonadati</taxon>
        <taxon>Pseudomonadota</taxon>
        <taxon>Betaproteobacteria</taxon>
        <taxon>Burkholderiales</taxon>
        <taxon>Burkholderiaceae</taxon>
        <taxon>Paraburkholderia</taxon>
    </lineage>
</organism>
<evidence type="ECO:0000256" key="1">
    <source>
        <dbReference type="ARBA" id="ARBA00023015"/>
    </source>
</evidence>
<dbReference type="Gene3D" id="1.10.260.40">
    <property type="entry name" value="lambda repressor-like DNA-binding domains"/>
    <property type="match status" value="1"/>
</dbReference>
<dbReference type="SMART" id="SM00530">
    <property type="entry name" value="HTH_XRE"/>
    <property type="match status" value="2"/>
</dbReference>
<name>A0A7W9TWP3_9BURK</name>
<dbReference type="EMBL" id="JACHBW010000006">
    <property type="protein sequence ID" value="MBB6102694.1"/>
    <property type="molecule type" value="Genomic_DNA"/>
</dbReference>
<proteinExistence type="predicted"/>
<evidence type="ECO:0000313" key="5">
    <source>
        <dbReference type="EMBL" id="MBB6102694.1"/>
    </source>
</evidence>
<dbReference type="GO" id="GO:0003677">
    <property type="term" value="F:DNA binding"/>
    <property type="evidence" value="ECO:0007669"/>
    <property type="project" value="UniProtKB-KW"/>
</dbReference>
<dbReference type="RefSeq" id="WP_311673265.1">
    <property type="nucleotide sequence ID" value="NZ_JACHBW010000006.1"/>
</dbReference>
<dbReference type="Proteomes" id="UP000571554">
    <property type="component" value="Unassembled WGS sequence"/>
</dbReference>
<dbReference type="CDD" id="cd00093">
    <property type="entry name" value="HTH_XRE"/>
    <property type="match status" value="1"/>
</dbReference>
<dbReference type="SUPFAM" id="SSF51306">
    <property type="entry name" value="LexA/Signal peptidase"/>
    <property type="match status" value="1"/>
</dbReference>
<dbReference type="InterPro" id="IPR001387">
    <property type="entry name" value="Cro/C1-type_HTH"/>
</dbReference>
<comment type="caution">
    <text evidence="5">The sequence shown here is derived from an EMBL/GenBank/DDBJ whole genome shotgun (WGS) entry which is preliminary data.</text>
</comment>
<dbReference type="AlphaFoldDB" id="A0A7W9TWP3"/>
<evidence type="ECO:0000259" key="4">
    <source>
        <dbReference type="PROSITE" id="PS50943"/>
    </source>
</evidence>
<dbReference type="InterPro" id="IPR010982">
    <property type="entry name" value="Lambda_DNA-bd_dom_sf"/>
</dbReference>
<keyword evidence="2" id="KW-0238">DNA-binding</keyword>
<keyword evidence="6" id="KW-1185">Reference proteome</keyword>
<dbReference type="PANTHER" id="PTHR40661:SF3">
    <property type="entry name" value="FELS-1 PROPHAGE TRANSCRIPTIONAL REGULATOR"/>
    <property type="match status" value="1"/>
</dbReference>
<evidence type="ECO:0000256" key="2">
    <source>
        <dbReference type="ARBA" id="ARBA00023125"/>
    </source>
</evidence>
<evidence type="ECO:0000313" key="6">
    <source>
        <dbReference type="Proteomes" id="UP000571554"/>
    </source>
</evidence>
<dbReference type="SUPFAM" id="SSF47413">
    <property type="entry name" value="lambda repressor-like DNA-binding domains"/>
    <property type="match status" value="2"/>
</dbReference>
<dbReference type="Gene3D" id="2.10.109.10">
    <property type="entry name" value="Umud Fragment, subunit A"/>
    <property type="match status" value="1"/>
</dbReference>
<dbReference type="CDD" id="cd06529">
    <property type="entry name" value="S24_LexA-like"/>
    <property type="match status" value="1"/>
</dbReference>
<dbReference type="PROSITE" id="PS50943">
    <property type="entry name" value="HTH_CROC1"/>
    <property type="match status" value="1"/>
</dbReference>
<gene>
    <name evidence="5" type="ORF">F4827_002546</name>
</gene>
<dbReference type="InterPro" id="IPR039418">
    <property type="entry name" value="LexA-like"/>
</dbReference>
<evidence type="ECO:0000256" key="3">
    <source>
        <dbReference type="ARBA" id="ARBA00023163"/>
    </source>
</evidence>
<accession>A0A7W9TWP3</accession>
<dbReference type="PANTHER" id="PTHR40661">
    <property type="match status" value="1"/>
</dbReference>